<keyword evidence="1" id="KW-0472">Membrane</keyword>
<reference evidence="2" key="1">
    <citation type="submission" date="2020-10" db="EMBL/GenBank/DDBJ databases">
        <title>Ca. Dormibacterota MAGs.</title>
        <authorList>
            <person name="Montgomery K."/>
        </authorList>
    </citation>
    <scope>NUCLEOTIDE SEQUENCE [LARGE SCALE GENOMIC DNA]</scope>
    <source>
        <strain evidence="2">SC8812_S17_10</strain>
    </source>
</reference>
<evidence type="ECO:0000313" key="3">
    <source>
        <dbReference type="Proteomes" id="UP000612893"/>
    </source>
</evidence>
<dbReference type="EMBL" id="JAEKNR010000010">
    <property type="protein sequence ID" value="MBJ7596579.1"/>
    <property type="molecule type" value="Genomic_DNA"/>
</dbReference>
<protein>
    <submittedName>
        <fullName evidence="2">Uncharacterized protein</fullName>
    </submittedName>
</protein>
<gene>
    <name evidence="2" type="ORF">JF922_00625</name>
</gene>
<keyword evidence="1" id="KW-1133">Transmembrane helix</keyword>
<dbReference type="AlphaFoldDB" id="A0A934K099"/>
<dbReference type="RefSeq" id="WP_338198408.1">
    <property type="nucleotide sequence ID" value="NZ_JAEKNR010000010.1"/>
</dbReference>
<feature type="transmembrane region" description="Helical" evidence="1">
    <location>
        <begin position="127"/>
        <end position="148"/>
    </location>
</feature>
<dbReference type="Proteomes" id="UP000612893">
    <property type="component" value="Unassembled WGS sequence"/>
</dbReference>
<evidence type="ECO:0000313" key="2">
    <source>
        <dbReference type="EMBL" id="MBJ7596579.1"/>
    </source>
</evidence>
<keyword evidence="1" id="KW-0812">Transmembrane</keyword>
<name>A0A934K099_9BACT</name>
<accession>A0A934K099</accession>
<proteinExistence type="predicted"/>
<feature type="transmembrane region" description="Helical" evidence="1">
    <location>
        <begin position="88"/>
        <end position="107"/>
    </location>
</feature>
<evidence type="ECO:0000256" key="1">
    <source>
        <dbReference type="SAM" id="Phobius"/>
    </source>
</evidence>
<comment type="caution">
    <text evidence="2">The sequence shown here is derived from an EMBL/GenBank/DDBJ whole genome shotgun (WGS) entry which is preliminary data.</text>
</comment>
<sequence>MRGRRLPWKAVPAAALAGSQLGHLLVYALRLGPEGLAATGTGAHAYLPSLATALAGLGGGAFLGVLVVLAAARILATRRGGLQRFERPPVLDLMAVIFAAQLTLFAVQETAEAVLTGRTVPTAGDLLLWGTLGQLPIAALAALALSWLTAGLRIALQDLTHARASARLTASVSIRPVSAPVAPALVIAWSPGRRLLRRGPPGPAR</sequence>
<feature type="transmembrane region" description="Helical" evidence="1">
    <location>
        <begin position="52"/>
        <end position="76"/>
    </location>
</feature>
<organism evidence="2 3">
    <name type="scientific">Candidatus Nephthysia bennettiae</name>
    <dbReference type="NCBI Taxonomy" id="3127016"/>
    <lineage>
        <taxon>Bacteria</taxon>
        <taxon>Bacillati</taxon>
        <taxon>Candidatus Dormiibacterota</taxon>
        <taxon>Candidatus Dormibacteria</taxon>
        <taxon>Candidatus Dormibacterales</taxon>
        <taxon>Candidatus Dormibacteraceae</taxon>
        <taxon>Candidatus Nephthysia</taxon>
    </lineage>
</organism>
<keyword evidence="3" id="KW-1185">Reference proteome</keyword>